<dbReference type="Gene3D" id="3.90.1580.10">
    <property type="entry name" value="paralog of FGE (formylglycine-generating enzyme)"/>
    <property type="match status" value="1"/>
</dbReference>
<dbReference type="InterPro" id="IPR042095">
    <property type="entry name" value="SUMF_sf"/>
</dbReference>
<dbReference type="InterPro" id="IPR005532">
    <property type="entry name" value="SUMF_dom"/>
</dbReference>
<dbReference type="Proteomes" id="UP000247903">
    <property type="component" value="Unassembled WGS sequence"/>
</dbReference>
<gene>
    <name evidence="2" type="ORF">DMB65_18900</name>
</gene>
<organism evidence="2 3">
    <name type="scientific">Flavobacterium cheongpyeongense</name>
    <dbReference type="NCBI Taxonomy" id="2212651"/>
    <lineage>
        <taxon>Bacteria</taxon>
        <taxon>Pseudomonadati</taxon>
        <taxon>Bacteroidota</taxon>
        <taxon>Flavobacteriia</taxon>
        <taxon>Flavobacteriales</taxon>
        <taxon>Flavobacteriaceae</taxon>
        <taxon>Flavobacterium</taxon>
    </lineage>
</organism>
<comment type="caution">
    <text evidence="2">The sequence shown here is derived from an EMBL/GenBank/DDBJ whole genome shotgun (WGS) entry which is preliminary data.</text>
</comment>
<dbReference type="SUPFAM" id="SSF56436">
    <property type="entry name" value="C-type lectin-like"/>
    <property type="match status" value="1"/>
</dbReference>
<dbReference type="Pfam" id="PF03781">
    <property type="entry name" value="FGE-sulfatase"/>
    <property type="match status" value="1"/>
</dbReference>
<dbReference type="OrthoDB" id="9768004at2"/>
<feature type="domain" description="Sulfatase-modifying factor enzyme-like" evidence="1">
    <location>
        <begin position="23"/>
        <end position="274"/>
    </location>
</feature>
<evidence type="ECO:0000313" key="3">
    <source>
        <dbReference type="Proteomes" id="UP000247903"/>
    </source>
</evidence>
<dbReference type="EMBL" id="QJHK01000022">
    <property type="protein sequence ID" value="PXY39221.1"/>
    <property type="molecule type" value="Genomic_DNA"/>
</dbReference>
<dbReference type="PROSITE" id="PS51257">
    <property type="entry name" value="PROKAR_LIPOPROTEIN"/>
    <property type="match status" value="1"/>
</dbReference>
<dbReference type="AlphaFoldDB" id="A0A2V4BKA4"/>
<keyword evidence="3" id="KW-1185">Reference proteome</keyword>
<dbReference type="GO" id="GO:0120147">
    <property type="term" value="F:formylglycine-generating oxidase activity"/>
    <property type="evidence" value="ECO:0007669"/>
    <property type="project" value="TreeGrafter"/>
</dbReference>
<evidence type="ECO:0000259" key="1">
    <source>
        <dbReference type="Pfam" id="PF03781"/>
    </source>
</evidence>
<evidence type="ECO:0000313" key="2">
    <source>
        <dbReference type="EMBL" id="PXY39221.1"/>
    </source>
</evidence>
<dbReference type="PANTHER" id="PTHR23150">
    <property type="entry name" value="SULFATASE MODIFYING FACTOR 1, 2"/>
    <property type="match status" value="1"/>
</dbReference>
<name>A0A2V4BKA4_9FLAO</name>
<dbReference type="InterPro" id="IPR051043">
    <property type="entry name" value="Sulfatase_Mod_Factor_Kinase"/>
</dbReference>
<protein>
    <submittedName>
        <fullName evidence="2">Transcriptional regulator</fullName>
    </submittedName>
</protein>
<dbReference type="PANTHER" id="PTHR23150:SF19">
    <property type="entry name" value="FORMYLGLYCINE-GENERATING ENZYME"/>
    <property type="match status" value="1"/>
</dbReference>
<reference evidence="2 3" key="1">
    <citation type="submission" date="2018-05" db="EMBL/GenBank/DDBJ databases">
        <title>Flavobacterium sp. strain IMCC34759, incomplete genome.</title>
        <authorList>
            <person name="Joung Y."/>
            <person name="Cho J."/>
        </authorList>
    </citation>
    <scope>NUCLEOTIDE SEQUENCE [LARGE SCALE GENOMIC DNA]</scope>
    <source>
        <strain evidence="2 3">IMCC34759</strain>
    </source>
</reference>
<proteinExistence type="predicted"/>
<sequence length="277" mass="31846">MKKIVFYIINLSIIILFLSCSKKTPKDFVLVKGGVFKNIYSKFYAKNEKINDFYIGINEITQKEWKSTMGNNPSHFLCDSLPVETISWYDCIEYCNARSEKEGLEKYYIVDKTKKDPNNNNEYDDVKWIITIQAESKGYRLPTEAEWEYAASGGQLSKNYKYSGSDDPDTTTWSWRNSGDKLLTGDWNWKNIEANHCQTKTVGSKLKNELGLNDMSGNVREWCYDSNINNKTGEPFSRAWKGGGWIGALFCCETNFRANFQANGKGPDQGFRICRNL</sequence>
<accession>A0A2V4BKA4</accession>
<dbReference type="InterPro" id="IPR016187">
    <property type="entry name" value="CTDL_fold"/>
</dbReference>
<dbReference type="RefSeq" id="WP_110308192.1">
    <property type="nucleotide sequence ID" value="NZ_QJHK01000022.1"/>
</dbReference>